<keyword evidence="7 9" id="KW-0472">Membrane</keyword>
<evidence type="ECO:0000256" key="4">
    <source>
        <dbReference type="ARBA" id="ARBA00022475"/>
    </source>
</evidence>
<dbReference type="InterPro" id="IPR011606">
    <property type="entry name" value="Brnchd-chn_aa_trnsp_permease"/>
</dbReference>
<keyword evidence="4" id="KW-1003">Cell membrane</keyword>
<feature type="transmembrane region" description="Helical" evidence="9">
    <location>
        <begin position="61"/>
        <end position="83"/>
    </location>
</feature>
<proteinExistence type="inferred from homology"/>
<protein>
    <submittedName>
        <fullName evidence="10">AzlC family ABC transporter permease</fullName>
    </submittedName>
</protein>
<keyword evidence="5 9" id="KW-0812">Transmembrane</keyword>
<feature type="transmembrane region" description="Helical" evidence="9">
    <location>
        <begin position="175"/>
        <end position="194"/>
    </location>
</feature>
<comment type="similarity">
    <text evidence="2">Belongs to the AzlC family.</text>
</comment>
<evidence type="ECO:0000256" key="1">
    <source>
        <dbReference type="ARBA" id="ARBA00004651"/>
    </source>
</evidence>
<feature type="transmembrane region" description="Helical" evidence="9">
    <location>
        <begin position="103"/>
        <end position="125"/>
    </location>
</feature>
<gene>
    <name evidence="10" type="ORF">HGA03_09250</name>
</gene>
<organism evidence="10 11">
    <name type="scientific">Cellulomonas denverensis</name>
    <dbReference type="NCBI Taxonomy" id="264297"/>
    <lineage>
        <taxon>Bacteria</taxon>
        <taxon>Bacillati</taxon>
        <taxon>Actinomycetota</taxon>
        <taxon>Actinomycetes</taxon>
        <taxon>Micrococcales</taxon>
        <taxon>Cellulomonadaceae</taxon>
        <taxon>Cellulomonas</taxon>
    </lineage>
</organism>
<evidence type="ECO:0000256" key="6">
    <source>
        <dbReference type="ARBA" id="ARBA00022989"/>
    </source>
</evidence>
<evidence type="ECO:0000313" key="10">
    <source>
        <dbReference type="EMBL" id="NKY22848.1"/>
    </source>
</evidence>
<dbReference type="Pfam" id="PF03591">
    <property type="entry name" value="AzlC"/>
    <property type="match status" value="1"/>
</dbReference>
<evidence type="ECO:0000256" key="7">
    <source>
        <dbReference type="ARBA" id="ARBA00023136"/>
    </source>
</evidence>
<feature type="compositionally biased region" description="Basic and acidic residues" evidence="8">
    <location>
        <begin position="296"/>
        <end position="306"/>
    </location>
</feature>
<reference evidence="10 11" key="1">
    <citation type="submission" date="2020-04" db="EMBL/GenBank/DDBJ databases">
        <title>MicrobeNet Type strains.</title>
        <authorList>
            <person name="Nicholson A.C."/>
        </authorList>
    </citation>
    <scope>NUCLEOTIDE SEQUENCE [LARGE SCALE GENOMIC DNA]</scope>
    <source>
        <strain evidence="10 11">ATCC BAA-788</strain>
    </source>
</reference>
<keyword evidence="11" id="KW-1185">Reference proteome</keyword>
<evidence type="ECO:0000256" key="9">
    <source>
        <dbReference type="SAM" id="Phobius"/>
    </source>
</evidence>
<comment type="caution">
    <text evidence="10">The sequence shown here is derived from an EMBL/GenBank/DDBJ whole genome shotgun (WGS) entry which is preliminary data.</text>
</comment>
<feature type="region of interest" description="Disordered" evidence="8">
    <location>
        <begin position="286"/>
        <end position="306"/>
    </location>
</feature>
<feature type="transmembrane region" description="Helical" evidence="9">
    <location>
        <begin position="206"/>
        <end position="224"/>
    </location>
</feature>
<keyword evidence="6 9" id="KW-1133">Transmembrane helix</keyword>
<dbReference type="AlphaFoldDB" id="A0A7X6KVE7"/>
<keyword evidence="3" id="KW-0813">Transport</keyword>
<evidence type="ECO:0000256" key="8">
    <source>
        <dbReference type="SAM" id="MobiDB-lite"/>
    </source>
</evidence>
<dbReference type="GO" id="GO:1903785">
    <property type="term" value="P:L-valine transmembrane transport"/>
    <property type="evidence" value="ECO:0007669"/>
    <property type="project" value="TreeGrafter"/>
</dbReference>
<comment type="subcellular location">
    <subcellularLocation>
        <location evidence="1">Cell membrane</location>
        <topology evidence="1">Multi-pass membrane protein</topology>
    </subcellularLocation>
</comment>
<sequence length="306" mass="30643">MSARLRCRFARCSSRTSAGQRVDRPGSRSGRLPVVAGYSPRVSSRPTPAPDPTVRAAVRTALSVSVATGLYGISFGALAVAAGLDLPQTMVLSLVMFSGGSQFAAVGVLGAGGAAGAVVATAGLLGARNGLYGVQVSGLLGARGWRRLLAAQLTIDESTAVGTAQPTLAAARAGFWWTGAGVFVLWNAFTLAGALLGDALGDPRRYGLDAAAAAAFLALLWPRLTGRDAAARTARWVALAAAGTALALTPVVPAGVPVLAAAVLAVVVGVLAPGDGTDAEVRGGAAVTPAAAHQASRSETDRKDPR</sequence>
<evidence type="ECO:0000256" key="5">
    <source>
        <dbReference type="ARBA" id="ARBA00022692"/>
    </source>
</evidence>
<dbReference type="GO" id="GO:0005886">
    <property type="term" value="C:plasma membrane"/>
    <property type="evidence" value="ECO:0007669"/>
    <property type="project" value="UniProtKB-SubCell"/>
</dbReference>
<evidence type="ECO:0000256" key="2">
    <source>
        <dbReference type="ARBA" id="ARBA00010735"/>
    </source>
</evidence>
<dbReference type="PANTHER" id="PTHR34979">
    <property type="entry name" value="INNER MEMBRANE PROTEIN YGAZ"/>
    <property type="match status" value="1"/>
</dbReference>
<evidence type="ECO:0000313" key="11">
    <source>
        <dbReference type="Proteomes" id="UP000581206"/>
    </source>
</evidence>
<dbReference type="PANTHER" id="PTHR34979:SF1">
    <property type="entry name" value="INNER MEMBRANE PROTEIN YGAZ"/>
    <property type="match status" value="1"/>
</dbReference>
<feature type="transmembrane region" description="Helical" evidence="9">
    <location>
        <begin position="236"/>
        <end position="268"/>
    </location>
</feature>
<name>A0A7X6KVE7_9CELL</name>
<evidence type="ECO:0000256" key="3">
    <source>
        <dbReference type="ARBA" id="ARBA00022448"/>
    </source>
</evidence>
<accession>A0A7X6KVE7</accession>
<dbReference type="EMBL" id="JAAXOX010000003">
    <property type="protein sequence ID" value="NKY22848.1"/>
    <property type="molecule type" value="Genomic_DNA"/>
</dbReference>
<feature type="region of interest" description="Disordered" evidence="8">
    <location>
        <begin position="18"/>
        <end position="52"/>
    </location>
</feature>
<dbReference type="Proteomes" id="UP000581206">
    <property type="component" value="Unassembled WGS sequence"/>
</dbReference>